<keyword evidence="3 6" id="KW-0489">Methyltransferase</keyword>
<proteinExistence type="inferred from homology"/>
<comment type="subcellular location">
    <subcellularLocation>
        <location evidence="6">Cytoplasm</location>
    </subcellularLocation>
</comment>
<organism evidence="7 8">
    <name type="scientific">Maribacter cobaltidurans</name>
    <dbReference type="NCBI Taxonomy" id="1178778"/>
    <lineage>
        <taxon>Bacteria</taxon>
        <taxon>Pseudomonadati</taxon>
        <taxon>Bacteroidota</taxon>
        <taxon>Flavobacteriia</taxon>
        <taxon>Flavobacteriales</taxon>
        <taxon>Flavobacteriaceae</taxon>
        <taxon>Maribacter</taxon>
    </lineage>
</organism>
<feature type="binding site" evidence="6">
    <location>
        <position position="73"/>
    </location>
    <ligand>
        <name>S-adenosyl-L-methionine</name>
        <dbReference type="ChEBI" id="CHEBI:59789"/>
    </ligand>
</feature>
<dbReference type="Proteomes" id="UP000215244">
    <property type="component" value="Chromosome"/>
</dbReference>
<dbReference type="PANTHER" id="PTHR11265:SF0">
    <property type="entry name" value="12S RRNA N4-METHYLCYTIDINE METHYLTRANSFERASE"/>
    <property type="match status" value="1"/>
</dbReference>
<dbReference type="PANTHER" id="PTHR11265">
    <property type="entry name" value="S-ADENOSYL-METHYLTRANSFERASE MRAW"/>
    <property type="match status" value="1"/>
</dbReference>
<dbReference type="Pfam" id="PF01795">
    <property type="entry name" value="Methyltransf_5"/>
    <property type="match status" value="1"/>
</dbReference>
<keyword evidence="6" id="KW-0963">Cytoplasm</keyword>
<feature type="binding site" evidence="6">
    <location>
        <begin position="31"/>
        <end position="33"/>
    </location>
    <ligand>
        <name>S-adenosyl-L-methionine</name>
        <dbReference type="ChEBI" id="CHEBI:59789"/>
    </ligand>
</feature>
<dbReference type="Gene3D" id="1.10.150.170">
    <property type="entry name" value="Putative methyltransferase TM0872, insert domain"/>
    <property type="match status" value="1"/>
</dbReference>
<evidence type="ECO:0000256" key="3">
    <source>
        <dbReference type="ARBA" id="ARBA00022603"/>
    </source>
</evidence>
<name>A0A223V6W1_9FLAO</name>
<comment type="similarity">
    <text evidence="1 6">Belongs to the methyltransferase superfamily. RsmH family.</text>
</comment>
<feature type="binding site" evidence="6">
    <location>
        <position position="101"/>
    </location>
    <ligand>
        <name>S-adenosyl-L-methionine</name>
        <dbReference type="ChEBI" id="CHEBI:59789"/>
    </ligand>
</feature>
<dbReference type="InterPro" id="IPR002903">
    <property type="entry name" value="RsmH"/>
</dbReference>
<dbReference type="KEGG" id="marb:CJ263_13475"/>
<protein>
    <recommendedName>
        <fullName evidence="6">Ribosomal RNA small subunit methyltransferase H</fullName>
        <ecNumber evidence="6">2.1.1.199</ecNumber>
    </recommendedName>
    <alternativeName>
        <fullName evidence="6">16S rRNA m(4)C1402 methyltransferase</fullName>
    </alternativeName>
    <alternativeName>
        <fullName evidence="6">rRNA (cytosine-N(4)-)-methyltransferase RsmH</fullName>
    </alternativeName>
</protein>
<comment type="function">
    <text evidence="6">Specifically methylates the N4 position of cytidine in position 1402 (C1402) of 16S rRNA.</text>
</comment>
<dbReference type="InterPro" id="IPR029063">
    <property type="entry name" value="SAM-dependent_MTases_sf"/>
</dbReference>
<evidence type="ECO:0000256" key="1">
    <source>
        <dbReference type="ARBA" id="ARBA00010396"/>
    </source>
</evidence>
<feature type="binding site" evidence="6">
    <location>
        <position position="51"/>
    </location>
    <ligand>
        <name>S-adenosyl-L-methionine</name>
        <dbReference type="ChEBI" id="CHEBI:59789"/>
    </ligand>
</feature>
<feature type="binding site" evidence="6">
    <location>
        <position position="94"/>
    </location>
    <ligand>
        <name>S-adenosyl-L-methionine</name>
        <dbReference type="ChEBI" id="CHEBI:59789"/>
    </ligand>
</feature>
<dbReference type="AlphaFoldDB" id="A0A223V6W1"/>
<accession>A0A223V6W1</accession>
<evidence type="ECO:0000313" key="7">
    <source>
        <dbReference type="EMBL" id="ASV31141.1"/>
    </source>
</evidence>
<dbReference type="Gene3D" id="3.40.50.150">
    <property type="entry name" value="Vaccinia Virus protein VP39"/>
    <property type="match status" value="1"/>
</dbReference>
<dbReference type="OrthoDB" id="9806637at2"/>
<dbReference type="InterPro" id="IPR023397">
    <property type="entry name" value="SAM-dep_MeTrfase_MraW_recog"/>
</dbReference>
<keyword evidence="5 6" id="KW-0949">S-adenosyl-L-methionine</keyword>
<comment type="catalytic activity">
    <reaction evidence="6">
        <text>cytidine(1402) in 16S rRNA + S-adenosyl-L-methionine = N(4)-methylcytidine(1402) in 16S rRNA + S-adenosyl-L-homocysteine + H(+)</text>
        <dbReference type="Rhea" id="RHEA:42928"/>
        <dbReference type="Rhea" id="RHEA-COMP:10286"/>
        <dbReference type="Rhea" id="RHEA-COMP:10287"/>
        <dbReference type="ChEBI" id="CHEBI:15378"/>
        <dbReference type="ChEBI" id="CHEBI:57856"/>
        <dbReference type="ChEBI" id="CHEBI:59789"/>
        <dbReference type="ChEBI" id="CHEBI:74506"/>
        <dbReference type="ChEBI" id="CHEBI:82748"/>
        <dbReference type="EC" id="2.1.1.199"/>
    </reaction>
</comment>
<keyword evidence="2 6" id="KW-0698">rRNA processing</keyword>
<dbReference type="HAMAP" id="MF_01007">
    <property type="entry name" value="16SrRNA_methyltr_H"/>
    <property type="match status" value="1"/>
</dbReference>
<dbReference type="SUPFAM" id="SSF53335">
    <property type="entry name" value="S-adenosyl-L-methionine-dependent methyltransferases"/>
    <property type="match status" value="1"/>
</dbReference>
<dbReference type="SUPFAM" id="SSF81799">
    <property type="entry name" value="Putative methyltransferase TM0872, insert domain"/>
    <property type="match status" value="1"/>
</dbReference>
<dbReference type="GO" id="GO:0070475">
    <property type="term" value="P:rRNA base methylation"/>
    <property type="evidence" value="ECO:0007669"/>
    <property type="project" value="UniProtKB-UniRule"/>
</dbReference>
<evidence type="ECO:0000313" key="8">
    <source>
        <dbReference type="Proteomes" id="UP000215244"/>
    </source>
</evidence>
<keyword evidence="4 6" id="KW-0808">Transferase</keyword>
<dbReference type="EMBL" id="CP022957">
    <property type="protein sequence ID" value="ASV31141.1"/>
    <property type="molecule type" value="Genomic_DNA"/>
</dbReference>
<keyword evidence="8" id="KW-1185">Reference proteome</keyword>
<reference evidence="7 8" key="1">
    <citation type="submission" date="2017-08" db="EMBL/GenBank/DDBJ databases">
        <title>The complete genome sequence of Maribacter sp. B1, isolated from deep-sea sediment.</title>
        <authorList>
            <person name="Wu Y.-H."/>
            <person name="Cheng H."/>
            <person name="Xu X.-W."/>
        </authorList>
    </citation>
    <scope>NUCLEOTIDE SEQUENCE [LARGE SCALE GENOMIC DNA]</scope>
    <source>
        <strain evidence="7 8">B1</strain>
    </source>
</reference>
<evidence type="ECO:0000256" key="5">
    <source>
        <dbReference type="ARBA" id="ARBA00022691"/>
    </source>
</evidence>
<dbReference type="NCBIfam" id="TIGR00006">
    <property type="entry name" value="16S rRNA (cytosine(1402)-N(4))-methyltransferase RsmH"/>
    <property type="match status" value="1"/>
</dbReference>
<evidence type="ECO:0000256" key="6">
    <source>
        <dbReference type="HAMAP-Rule" id="MF_01007"/>
    </source>
</evidence>
<dbReference type="GO" id="GO:0071424">
    <property type="term" value="F:rRNA (cytosine-N4-)-methyltransferase activity"/>
    <property type="evidence" value="ECO:0007669"/>
    <property type="project" value="UniProtKB-UniRule"/>
</dbReference>
<sequence length="297" mass="34106">MYHNPVLLKESVDGLAVKEDGVYVDVTFGGGGHSKEILKRLGDNGKLYAFDQDEDAQKNRIDDDRFLLIGENFRYVTQFLKFYGIRKVDGILADFGVSSHQFDEAERGFSTRFDGVLDMRMSRRNALSAYDVVNTYSYDELRNMFFVYGDLRNANAISNTIVTERSKEPISSTEELRQVLKKFLPEHKKHKILAQIYQAIRIEVNQEVAVIKEFLEQVPELLNAGGRLSVISYHSLEDRLVKRFIRSGQFEGEPEKDFYGNINVPLKKIGQLIVPTKEEIKENSRARSAKLRIAQRV</sequence>
<dbReference type="EC" id="2.1.1.199" evidence="6"/>
<dbReference type="GO" id="GO:0005737">
    <property type="term" value="C:cytoplasm"/>
    <property type="evidence" value="ECO:0007669"/>
    <property type="project" value="UniProtKB-SubCell"/>
</dbReference>
<gene>
    <name evidence="6" type="primary">rsmH</name>
    <name evidence="7" type="ORF">CJ263_13475</name>
</gene>
<evidence type="ECO:0000256" key="4">
    <source>
        <dbReference type="ARBA" id="ARBA00022679"/>
    </source>
</evidence>
<evidence type="ECO:0000256" key="2">
    <source>
        <dbReference type="ARBA" id="ARBA00022552"/>
    </source>
</evidence>
<dbReference type="PIRSF" id="PIRSF004486">
    <property type="entry name" value="MraW"/>
    <property type="match status" value="1"/>
</dbReference>